<feature type="compositionally biased region" description="Basic and acidic residues" evidence="2">
    <location>
        <begin position="50"/>
        <end position="62"/>
    </location>
</feature>
<evidence type="ECO:0000256" key="1">
    <source>
        <dbReference type="ARBA" id="ARBA00010216"/>
    </source>
</evidence>
<dbReference type="EMBL" id="MU128925">
    <property type="protein sequence ID" value="KAF9518468.1"/>
    <property type="molecule type" value="Genomic_DNA"/>
</dbReference>
<evidence type="ECO:0000256" key="2">
    <source>
        <dbReference type="SAM" id="MobiDB-lite"/>
    </source>
</evidence>
<reference evidence="3" key="1">
    <citation type="journal article" date="2020" name="Nat. Commun.">
        <title>Large-scale genome sequencing of mycorrhizal fungi provides insights into the early evolution of symbiotic traits.</title>
        <authorList>
            <person name="Miyauchi S."/>
            <person name="Kiss E."/>
            <person name="Kuo A."/>
            <person name="Drula E."/>
            <person name="Kohler A."/>
            <person name="Sanchez-Garcia M."/>
            <person name="Morin E."/>
            <person name="Andreopoulos B."/>
            <person name="Barry K.W."/>
            <person name="Bonito G."/>
            <person name="Buee M."/>
            <person name="Carver A."/>
            <person name="Chen C."/>
            <person name="Cichocki N."/>
            <person name="Clum A."/>
            <person name="Culley D."/>
            <person name="Crous P.W."/>
            <person name="Fauchery L."/>
            <person name="Girlanda M."/>
            <person name="Hayes R.D."/>
            <person name="Keri Z."/>
            <person name="LaButti K."/>
            <person name="Lipzen A."/>
            <person name="Lombard V."/>
            <person name="Magnuson J."/>
            <person name="Maillard F."/>
            <person name="Murat C."/>
            <person name="Nolan M."/>
            <person name="Ohm R.A."/>
            <person name="Pangilinan J."/>
            <person name="Pereira M.F."/>
            <person name="Perotto S."/>
            <person name="Peter M."/>
            <person name="Pfister S."/>
            <person name="Riley R."/>
            <person name="Sitrit Y."/>
            <person name="Stielow J.B."/>
            <person name="Szollosi G."/>
            <person name="Zifcakova L."/>
            <person name="Stursova M."/>
            <person name="Spatafora J.W."/>
            <person name="Tedersoo L."/>
            <person name="Vaario L.M."/>
            <person name="Yamada A."/>
            <person name="Yan M."/>
            <person name="Wang P."/>
            <person name="Xu J."/>
            <person name="Bruns T."/>
            <person name="Baldrian P."/>
            <person name="Vilgalys R."/>
            <person name="Dunand C."/>
            <person name="Henrissat B."/>
            <person name="Grigoriev I.V."/>
            <person name="Hibbett D."/>
            <person name="Nagy L.G."/>
            <person name="Martin F.M."/>
        </authorList>
    </citation>
    <scope>NUCLEOTIDE SEQUENCE</scope>
    <source>
        <strain evidence="3">UP504</strain>
    </source>
</reference>
<dbReference type="AlphaFoldDB" id="A0A9P6E102"/>
<organism evidence="3 4">
    <name type="scientific">Hydnum rufescens UP504</name>
    <dbReference type="NCBI Taxonomy" id="1448309"/>
    <lineage>
        <taxon>Eukaryota</taxon>
        <taxon>Fungi</taxon>
        <taxon>Dikarya</taxon>
        <taxon>Basidiomycota</taxon>
        <taxon>Agaricomycotina</taxon>
        <taxon>Agaricomycetes</taxon>
        <taxon>Cantharellales</taxon>
        <taxon>Hydnaceae</taxon>
        <taxon>Hydnum</taxon>
    </lineage>
</organism>
<comment type="similarity">
    <text evidence="1">Belongs to the EFR3 family.</text>
</comment>
<feature type="compositionally biased region" description="Polar residues" evidence="2">
    <location>
        <begin position="974"/>
        <end position="983"/>
    </location>
</feature>
<keyword evidence="4" id="KW-1185">Reference proteome</keyword>
<dbReference type="InterPro" id="IPR016024">
    <property type="entry name" value="ARM-type_fold"/>
</dbReference>
<feature type="compositionally biased region" description="Low complexity" evidence="2">
    <location>
        <begin position="595"/>
        <end position="607"/>
    </location>
</feature>
<dbReference type="Pfam" id="PF21072">
    <property type="entry name" value="EFR3"/>
    <property type="match status" value="1"/>
</dbReference>
<dbReference type="PANTHER" id="PTHR47766:SF1">
    <property type="entry name" value="PROTEIN EFR3"/>
    <property type="match status" value="1"/>
</dbReference>
<feature type="region of interest" description="Disordered" evidence="2">
    <location>
        <begin position="595"/>
        <end position="618"/>
    </location>
</feature>
<dbReference type="PANTHER" id="PTHR47766">
    <property type="entry name" value="PROTEIN EFR3"/>
    <property type="match status" value="1"/>
</dbReference>
<dbReference type="InterPro" id="IPR039786">
    <property type="entry name" value="EFR3"/>
</dbReference>
<feature type="region of interest" description="Disordered" evidence="2">
    <location>
        <begin position="474"/>
        <end position="509"/>
    </location>
</feature>
<evidence type="ECO:0008006" key="5">
    <source>
        <dbReference type="Google" id="ProtNLM"/>
    </source>
</evidence>
<dbReference type="InterPro" id="IPR049150">
    <property type="entry name" value="EFR3_HEAT-like_rpt"/>
</dbReference>
<sequence length="983" mass="105810">MSPSHVRLVASCYPSAPLQASPDFKPNAQELSRLTYYGSNRPGKLTKLGGELEKRAQSDSRKAGTGNAKSRASLLITLSILKALCAECRRDISLFARSVVASIEHALTALPRDLEVVARAASAFTAYTTYTDGRSNSVDEALGRSYLAVLQKFATLSTWSGKGDSDSETRLVGLAALTGAISSDALYSSIESAKSQVAVIVPALLRNASQAGVRLLMEQEALLGESRNISPYLSQFQPQQPVAQRRAASIHYHVDGEAGPSFSDVTYAALRAAKTLLARSDGPQVGTFLQALFYTLDAEANWGDVQLCCWLALNITDWAQYQHRYAVPIQLIAKLVNTKNTDPSSEVQKSLIAMVTAVFSAHTPIANLSTSDALTSLIGVILRRIALNPHDPVLLDLVNCVSSLGTHLYYADQIHDLAEELIHRLISVQVTPIPRFRSMDGIENEIVRREAMRCLVACLAGLIRVATHPTELNEATKSRSLLNGTTNADQTRRPPTRGGTAGSMTGRRNPISPAVWQETLALLCDVNFGTRAEYAHALALFIKSEIPKEVDPENGVLRSGRKSVDYSNSDETTRFLHALHASTFTLAVSPSLGLSSAPSSDAPSHASTQILTENDTDVENETRNTNINIIGPSSAKRGSSRSRTGSLALSLLEPVPTHLIAPAPSPATSSDYSHLVTILTSPYEKSPVRALLTGVPMLLALDMASCVPVSGADEATVARRHALREVVVRVWSVIGRVFDSPEIRQLSENVFESLPRPLILPPFRSHDAFSQPADIPVQFGPCVSPQYSDASCVLQPVIDPDVVLPALAANPKLRQFTSLDRQGVMRRLVLQWNPSTALAESVEKFPAENGLRADGTMPFLKISPALMHIDNKSLQSLARSTRNVGVGELREALEGRTSANRSVTGLAYSPSLSSVGHTSVGDGSAYTPPRLRLGSAMKGTNGEVKDILNKLGIGKQQTSARLKDVFRSPLHPKSSASESTATP</sequence>
<feature type="region of interest" description="Disordered" evidence="2">
    <location>
        <begin position="45"/>
        <end position="66"/>
    </location>
</feature>
<protein>
    <recommendedName>
        <fullName evidence="5">Protein EFR3</fullName>
    </recommendedName>
</protein>
<accession>A0A9P6E102</accession>
<name>A0A9P6E102_9AGAM</name>
<feature type="compositionally biased region" description="Polar residues" evidence="2">
    <location>
        <begin position="474"/>
        <end position="489"/>
    </location>
</feature>
<dbReference type="SUPFAM" id="SSF48371">
    <property type="entry name" value="ARM repeat"/>
    <property type="match status" value="1"/>
</dbReference>
<dbReference type="GO" id="GO:0072659">
    <property type="term" value="P:protein localization to plasma membrane"/>
    <property type="evidence" value="ECO:0007669"/>
    <property type="project" value="InterPro"/>
</dbReference>
<dbReference type="OrthoDB" id="274691at2759"/>
<evidence type="ECO:0000313" key="4">
    <source>
        <dbReference type="Proteomes" id="UP000886523"/>
    </source>
</evidence>
<comment type="caution">
    <text evidence="3">The sequence shown here is derived from an EMBL/GenBank/DDBJ whole genome shotgun (WGS) entry which is preliminary data.</text>
</comment>
<feature type="region of interest" description="Disordered" evidence="2">
    <location>
        <begin position="960"/>
        <end position="983"/>
    </location>
</feature>
<dbReference type="Proteomes" id="UP000886523">
    <property type="component" value="Unassembled WGS sequence"/>
</dbReference>
<gene>
    <name evidence="3" type="ORF">BS47DRAFT_1289631</name>
</gene>
<proteinExistence type="inferred from homology"/>
<evidence type="ECO:0000313" key="3">
    <source>
        <dbReference type="EMBL" id="KAF9518468.1"/>
    </source>
</evidence>